<dbReference type="SUPFAM" id="SSF54695">
    <property type="entry name" value="POZ domain"/>
    <property type="match status" value="1"/>
</dbReference>
<feature type="non-terminal residue" evidence="2">
    <location>
        <position position="151"/>
    </location>
</feature>
<dbReference type="InterPro" id="IPR000210">
    <property type="entry name" value="BTB/POZ_dom"/>
</dbReference>
<dbReference type="Proteomes" id="UP000799291">
    <property type="component" value="Unassembled WGS sequence"/>
</dbReference>
<dbReference type="InterPro" id="IPR011333">
    <property type="entry name" value="SKP1/BTB/POZ_sf"/>
</dbReference>
<gene>
    <name evidence="2" type="ORF">K458DRAFT_259155</name>
</gene>
<dbReference type="PANTHER" id="PTHR47843">
    <property type="entry name" value="BTB DOMAIN-CONTAINING PROTEIN-RELATED"/>
    <property type="match status" value="1"/>
</dbReference>
<evidence type="ECO:0000313" key="2">
    <source>
        <dbReference type="EMBL" id="KAF2679122.1"/>
    </source>
</evidence>
<organism evidence="2 3">
    <name type="scientific">Lentithecium fluviatile CBS 122367</name>
    <dbReference type="NCBI Taxonomy" id="1168545"/>
    <lineage>
        <taxon>Eukaryota</taxon>
        <taxon>Fungi</taxon>
        <taxon>Dikarya</taxon>
        <taxon>Ascomycota</taxon>
        <taxon>Pezizomycotina</taxon>
        <taxon>Dothideomycetes</taxon>
        <taxon>Pleosporomycetidae</taxon>
        <taxon>Pleosporales</taxon>
        <taxon>Massarineae</taxon>
        <taxon>Lentitheciaceae</taxon>
        <taxon>Lentithecium</taxon>
    </lineage>
</organism>
<accession>A0A6G1ILM7</accession>
<proteinExistence type="predicted"/>
<evidence type="ECO:0000313" key="3">
    <source>
        <dbReference type="Proteomes" id="UP000799291"/>
    </source>
</evidence>
<dbReference type="OrthoDB" id="1022638at2759"/>
<dbReference type="AlphaFoldDB" id="A0A6G1ILM7"/>
<sequence length="151" mass="17189">GDDVQSFWAHKELICSKSDFFAKALNGKWKEADENVVKLPEVEAEIFELYMQLLYTEDPSNGFINNDVTAEYIRLFKLCVLCEKLQDRTAKNRVIDAVVELSKKVKVDGNIWLPGASAVSILYEGTTSSSRMRTLLADFLVERGHDHWLSD</sequence>
<protein>
    <recommendedName>
        <fullName evidence="1">BTB domain-containing protein</fullName>
    </recommendedName>
</protein>
<dbReference type="PROSITE" id="PS50097">
    <property type="entry name" value="BTB"/>
    <property type="match status" value="1"/>
</dbReference>
<evidence type="ECO:0000259" key="1">
    <source>
        <dbReference type="PROSITE" id="PS50097"/>
    </source>
</evidence>
<dbReference type="EMBL" id="MU005606">
    <property type="protein sequence ID" value="KAF2679122.1"/>
    <property type="molecule type" value="Genomic_DNA"/>
</dbReference>
<feature type="non-terminal residue" evidence="2">
    <location>
        <position position="1"/>
    </location>
</feature>
<dbReference type="Gene3D" id="3.30.710.10">
    <property type="entry name" value="Potassium Channel Kv1.1, Chain A"/>
    <property type="match status" value="1"/>
</dbReference>
<dbReference type="Pfam" id="PF00651">
    <property type="entry name" value="BTB"/>
    <property type="match status" value="1"/>
</dbReference>
<dbReference type="PANTHER" id="PTHR47843:SF2">
    <property type="entry name" value="BTB DOMAIN-CONTAINING PROTEIN"/>
    <property type="match status" value="1"/>
</dbReference>
<keyword evidence="3" id="KW-1185">Reference proteome</keyword>
<reference evidence="2" key="1">
    <citation type="journal article" date="2020" name="Stud. Mycol.">
        <title>101 Dothideomycetes genomes: a test case for predicting lifestyles and emergence of pathogens.</title>
        <authorList>
            <person name="Haridas S."/>
            <person name="Albert R."/>
            <person name="Binder M."/>
            <person name="Bloem J."/>
            <person name="Labutti K."/>
            <person name="Salamov A."/>
            <person name="Andreopoulos B."/>
            <person name="Baker S."/>
            <person name="Barry K."/>
            <person name="Bills G."/>
            <person name="Bluhm B."/>
            <person name="Cannon C."/>
            <person name="Castanera R."/>
            <person name="Culley D."/>
            <person name="Daum C."/>
            <person name="Ezra D."/>
            <person name="Gonzalez J."/>
            <person name="Henrissat B."/>
            <person name="Kuo A."/>
            <person name="Liang C."/>
            <person name="Lipzen A."/>
            <person name="Lutzoni F."/>
            <person name="Magnuson J."/>
            <person name="Mondo S."/>
            <person name="Nolan M."/>
            <person name="Ohm R."/>
            <person name="Pangilinan J."/>
            <person name="Park H.-J."/>
            <person name="Ramirez L."/>
            <person name="Alfaro M."/>
            <person name="Sun H."/>
            <person name="Tritt A."/>
            <person name="Yoshinaga Y."/>
            <person name="Zwiers L.-H."/>
            <person name="Turgeon B."/>
            <person name="Goodwin S."/>
            <person name="Spatafora J."/>
            <person name="Crous P."/>
            <person name="Grigoriev I."/>
        </authorList>
    </citation>
    <scope>NUCLEOTIDE SEQUENCE</scope>
    <source>
        <strain evidence="2">CBS 122367</strain>
    </source>
</reference>
<feature type="domain" description="BTB" evidence="1">
    <location>
        <begin position="1"/>
        <end position="56"/>
    </location>
</feature>
<dbReference type="CDD" id="cd18186">
    <property type="entry name" value="BTB_POZ_ZBTB_KLHL-like"/>
    <property type="match status" value="1"/>
</dbReference>
<name>A0A6G1ILM7_9PLEO</name>